<feature type="region of interest" description="Disordered" evidence="3">
    <location>
        <begin position="1"/>
        <end position="29"/>
    </location>
</feature>
<gene>
    <name evidence="5" type="ORF">FHU31_003887</name>
</gene>
<keyword evidence="4" id="KW-1133">Transmembrane helix</keyword>
<keyword evidence="6" id="KW-1185">Reference proteome</keyword>
<name>A0A7X5ZE99_9MYCO</name>
<dbReference type="GO" id="GO:0016020">
    <property type="term" value="C:membrane"/>
    <property type="evidence" value="ECO:0007669"/>
    <property type="project" value="UniProtKB-SubCell"/>
</dbReference>
<reference evidence="5 6" key="1">
    <citation type="submission" date="2020-03" db="EMBL/GenBank/DDBJ databases">
        <title>Sequencing the genomes of 1000 actinobacteria strains.</title>
        <authorList>
            <person name="Klenk H.-P."/>
        </authorList>
    </citation>
    <scope>NUCLEOTIDE SEQUENCE [LARGE SCALE GENOMIC DNA]</scope>
    <source>
        <strain evidence="5 6">DSM 44556</strain>
    </source>
</reference>
<dbReference type="PANTHER" id="PTHR37042:SF4">
    <property type="entry name" value="OUTER MEMBRANE PROTEIN RV1973"/>
    <property type="match status" value="1"/>
</dbReference>
<evidence type="ECO:0000313" key="6">
    <source>
        <dbReference type="Proteomes" id="UP000547444"/>
    </source>
</evidence>
<dbReference type="EMBL" id="JAANOW010000002">
    <property type="protein sequence ID" value="NIH96897.1"/>
    <property type="molecule type" value="Genomic_DNA"/>
</dbReference>
<feature type="transmembrane region" description="Helical" evidence="4">
    <location>
        <begin position="107"/>
        <end position="129"/>
    </location>
</feature>
<organism evidence="5 6">
    <name type="scientific">Mycolicibacterium fluoranthenivorans</name>
    <dbReference type="NCBI Taxonomy" id="258505"/>
    <lineage>
        <taxon>Bacteria</taxon>
        <taxon>Bacillati</taxon>
        <taxon>Actinomycetota</taxon>
        <taxon>Actinomycetes</taxon>
        <taxon>Mycobacteriales</taxon>
        <taxon>Mycobacteriaceae</taxon>
        <taxon>Mycolicibacterium</taxon>
    </lineage>
</organism>
<comment type="caution">
    <text evidence="5">The sequence shown here is derived from an EMBL/GenBank/DDBJ whole genome shotgun (WGS) entry which is preliminary data.</text>
</comment>
<keyword evidence="2 4" id="KW-0472">Membrane</keyword>
<dbReference type="Proteomes" id="UP000547444">
    <property type="component" value="Unassembled WGS sequence"/>
</dbReference>
<feature type="region of interest" description="Disordered" evidence="3">
    <location>
        <begin position="62"/>
        <end position="92"/>
    </location>
</feature>
<feature type="compositionally biased region" description="Acidic residues" evidence="3">
    <location>
        <begin position="72"/>
        <end position="89"/>
    </location>
</feature>
<comment type="subcellular location">
    <subcellularLocation>
        <location evidence="1">Membrane</location>
    </subcellularLocation>
</comment>
<evidence type="ECO:0000256" key="4">
    <source>
        <dbReference type="SAM" id="Phobius"/>
    </source>
</evidence>
<accession>A0A7X5ZE99</accession>
<evidence type="ECO:0000256" key="2">
    <source>
        <dbReference type="ARBA" id="ARBA00023136"/>
    </source>
</evidence>
<dbReference type="PANTHER" id="PTHR37042">
    <property type="entry name" value="OUTER MEMBRANE PROTEIN RV1973"/>
    <property type="match status" value="1"/>
</dbReference>
<dbReference type="AlphaFoldDB" id="A0A7X5ZE99"/>
<proteinExistence type="predicted"/>
<protein>
    <submittedName>
        <fullName evidence="5">Mce-associated membrane protein</fullName>
    </submittedName>
</protein>
<evidence type="ECO:0000256" key="3">
    <source>
        <dbReference type="SAM" id="MobiDB-lite"/>
    </source>
</evidence>
<keyword evidence="4" id="KW-0812">Transmembrane</keyword>
<sequence length="262" mass="27815">MPSRKPATPDIPDDDAGMSTPTNTDAEDSLALAEAEAHEAEAAAAAARAKAELLRLRRDAEKAKAEAVATDTGDDSDDELVEDSAESVADEQTVPVRSGRLGSALRWTAAVVTVLIIGALITAGTWIVIQHRGVQAHQQRIAEFEAAARQGVVTLMSLDYNKVDDNVKAIVDNSTGDFKKDFESAADDFKKTARDSKAVTEASVSSAAVETSTDTDAVVLVAATTKVTNAAGARQEPRNWRLSVNLVREGDQIKLSKVEFVP</sequence>
<dbReference type="RefSeq" id="WP_234901524.1">
    <property type="nucleotide sequence ID" value="NZ_JAANOW010000002.1"/>
</dbReference>
<evidence type="ECO:0000313" key="5">
    <source>
        <dbReference type="EMBL" id="NIH96897.1"/>
    </source>
</evidence>
<evidence type="ECO:0000256" key="1">
    <source>
        <dbReference type="ARBA" id="ARBA00004370"/>
    </source>
</evidence>